<protein>
    <submittedName>
        <fullName evidence="1">Uncharacterized protein</fullName>
    </submittedName>
</protein>
<dbReference type="EMBL" id="JAAKFY010000007">
    <property type="protein sequence ID" value="KAF3854990.1"/>
    <property type="molecule type" value="Genomic_DNA"/>
</dbReference>
<dbReference type="AlphaFoldDB" id="A0A7J5YZY3"/>
<comment type="caution">
    <text evidence="1">The sequence shown here is derived from an EMBL/GenBank/DDBJ whole genome shotgun (WGS) entry which is preliminary data.</text>
</comment>
<keyword evidence="2" id="KW-1185">Reference proteome</keyword>
<gene>
    <name evidence="1" type="ORF">F7725_023045</name>
</gene>
<accession>A0A7J5YZY3</accession>
<organism evidence="1 2">
    <name type="scientific">Dissostichus mawsoni</name>
    <name type="common">Antarctic cod</name>
    <dbReference type="NCBI Taxonomy" id="36200"/>
    <lineage>
        <taxon>Eukaryota</taxon>
        <taxon>Metazoa</taxon>
        <taxon>Chordata</taxon>
        <taxon>Craniata</taxon>
        <taxon>Vertebrata</taxon>
        <taxon>Euteleostomi</taxon>
        <taxon>Actinopterygii</taxon>
        <taxon>Neopterygii</taxon>
        <taxon>Teleostei</taxon>
        <taxon>Neoteleostei</taxon>
        <taxon>Acanthomorphata</taxon>
        <taxon>Eupercaria</taxon>
        <taxon>Perciformes</taxon>
        <taxon>Notothenioidei</taxon>
        <taxon>Nototheniidae</taxon>
        <taxon>Dissostichus</taxon>
    </lineage>
</organism>
<feature type="non-terminal residue" evidence="1">
    <location>
        <position position="1"/>
    </location>
</feature>
<reference evidence="1 2" key="1">
    <citation type="submission" date="2020-03" db="EMBL/GenBank/DDBJ databases">
        <title>Dissostichus mawsoni Genome sequencing and assembly.</title>
        <authorList>
            <person name="Park H."/>
        </authorList>
    </citation>
    <scope>NUCLEOTIDE SEQUENCE [LARGE SCALE GENOMIC DNA]</scope>
    <source>
        <strain evidence="1">DM0001</strain>
        <tissue evidence="1">Muscle</tissue>
    </source>
</reference>
<proteinExistence type="predicted"/>
<evidence type="ECO:0000313" key="2">
    <source>
        <dbReference type="Proteomes" id="UP000518266"/>
    </source>
</evidence>
<dbReference type="Proteomes" id="UP000518266">
    <property type="component" value="Unassembled WGS sequence"/>
</dbReference>
<sequence>MALTIAGDEAPVVSAVRVQLASFGRSFAARSLQEELVFVEAALLRAVQRLALGLERTAGLLSMTHDPVCICAGGSPDPSFSASLPGSWGVGPGWPDKPTILPS</sequence>
<name>A0A7J5YZY3_DISMA</name>
<evidence type="ECO:0000313" key="1">
    <source>
        <dbReference type="EMBL" id="KAF3854990.1"/>
    </source>
</evidence>